<evidence type="ECO:0000256" key="1">
    <source>
        <dbReference type="SAM" id="MobiDB-lite"/>
    </source>
</evidence>
<accession>A0A7M5XH47</accession>
<feature type="region of interest" description="Disordered" evidence="1">
    <location>
        <begin position="1"/>
        <end position="28"/>
    </location>
</feature>
<feature type="compositionally biased region" description="Basic and acidic residues" evidence="1">
    <location>
        <begin position="149"/>
        <end position="176"/>
    </location>
</feature>
<protein>
    <recommendedName>
        <fullName evidence="2">C2H2-type domain-containing protein</fullName>
    </recommendedName>
</protein>
<dbReference type="SMART" id="SM00355">
    <property type="entry name" value="ZnF_C2H2"/>
    <property type="match status" value="3"/>
</dbReference>
<dbReference type="PROSITE" id="PS00028">
    <property type="entry name" value="ZINC_FINGER_C2H2_1"/>
    <property type="match status" value="1"/>
</dbReference>
<feature type="compositionally biased region" description="Polar residues" evidence="1">
    <location>
        <begin position="138"/>
        <end position="148"/>
    </location>
</feature>
<dbReference type="RefSeq" id="XP_066914727.1">
    <property type="nucleotide sequence ID" value="XM_067058626.1"/>
</dbReference>
<evidence type="ECO:0000313" key="4">
    <source>
        <dbReference type="Proteomes" id="UP000594262"/>
    </source>
</evidence>
<feature type="region of interest" description="Disordered" evidence="1">
    <location>
        <begin position="314"/>
        <end position="350"/>
    </location>
</feature>
<reference evidence="3" key="1">
    <citation type="submission" date="2021-01" db="UniProtKB">
        <authorList>
            <consortium name="EnsemblMetazoa"/>
        </authorList>
    </citation>
    <scope>IDENTIFICATION</scope>
</reference>
<feature type="region of interest" description="Disordered" evidence="1">
    <location>
        <begin position="488"/>
        <end position="591"/>
    </location>
</feature>
<dbReference type="EnsemblMetazoa" id="CLYHEMT023446.1">
    <property type="protein sequence ID" value="CLYHEMP023446.1"/>
    <property type="gene ID" value="CLYHEMG023446"/>
</dbReference>
<sequence length="650" mass="74877">MSRYNHSRSNNFPVPPRPSNRHIDGSPRRFNAHQMHNEHNRFQDDNIQGLLAIQTKPPDLMSSTQAVTNLLMNTTLQSDYINSPISTRGRGRGRGNLRPEHRQPLRGTPTLISQTRSPVLRNRNTQARGTLFRGAPNRGTNRGTPNRTSFDRRKSFEDRRKSIEDRRKSNEVRRSSADGSNSSSKTTTSQCIENSKEAPLTDMEKEAMNFDLPQLFFERIKPLTMTQVALDAALDYTRKEMDKKRGGNTPLSNLKFKEGNQACRMCRENFKNADEYYAHNKSFEHKELEHLCKVRKEQARLILQRKITRLSKNFKEASKEEQSQSSSQKSSLLSPKGENSKKPISNGSVCPPDKDMALIFKAENELNLKPTTMELDPYILGVYESVMKEYWPSPKTELYCRVCNYQEFKSMTDFEEHKKMPNHIDRQACYDDAFCLYCQIHSGNATSMREHEKSIEHEEIKNRMDKAKQCAIEHWHRINNFELPEHFKKEKEKAEQQIGTKRSAPYPPEKSDQSPTKRQNLSSPTSTHKTPLPPPPTPPAVKSQAARTIEVLVSKNNKKSAESKSNDNQQSTESSDSDKKTDFKPAPNLRRIPKLHDQPLLPREKVWFVPVSAVMCVACQVFVEENKQKAHCREIIHNTNVIKFKRQLNM</sequence>
<keyword evidence="4" id="KW-1185">Reference proteome</keyword>
<feature type="domain" description="C2H2-type" evidence="2">
    <location>
        <begin position="263"/>
        <end position="285"/>
    </location>
</feature>
<organism evidence="3 4">
    <name type="scientific">Clytia hemisphaerica</name>
    <dbReference type="NCBI Taxonomy" id="252671"/>
    <lineage>
        <taxon>Eukaryota</taxon>
        <taxon>Metazoa</taxon>
        <taxon>Cnidaria</taxon>
        <taxon>Hydrozoa</taxon>
        <taxon>Hydroidolina</taxon>
        <taxon>Leptothecata</taxon>
        <taxon>Obeliida</taxon>
        <taxon>Clytiidae</taxon>
        <taxon>Clytia</taxon>
    </lineage>
</organism>
<dbReference type="EnsemblMetazoa" id="CLYHEMT023446.2">
    <property type="protein sequence ID" value="CLYHEMP023446.2"/>
    <property type="gene ID" value="CLYHEMG023446"/>
</dbReference>
<dbReference type="InterPro" id="IPR013087">
    <property type="entry name" value="Znf_C2H2_type"/>
</dbReference>
<evidence type="ECO:0000313" key="3">
    <source>
        <dbReference type="EnsemblMetazoa" id="CLYHEMP023446.1"/>
    </source>
</evidence>
<dbReference type="OrthoDB" id="6022482at2759"/>
<dbReference type="GeneID" id="136801929"/>
<name>A0A7M5XH47_9CNID</name>
<feature type="region of interest" description="Disordered" evidence="1">
    <location>
        <begin position="81"/>
        <end position="200"/>
    </location>
</feature>
<feature type="compositionally biased region" description="Polar residues" evidence="1">
    <location>
        <begin position="110"/>
        <end position="128"/>
    </location>
</feature>
<proteinExistence type="predicted"/>
<dbReference type="Proteomes" id="UP000594262">
    <property type="component" value="Unplaced"/>
</dbReference>
<dbReference type="AlphaFoldDB" id="A0A7M5XH47"/>
<evidence type="ECO:0000259" key="2">
    <source>
        <dbReference type="PROSITE" id="PS00028"/>
    </source>
</evidence>
<feature type="compositionally biased region" description="Low complexity" evidence="1">
    <location>
        <begin position="323"/>
        <end position="334"/>
    </location>
</feature>